<gene>
    <name evidence="2" type="ORF">LPJ61_005592</name>
</gene>
<feature type="compositionally biased region" description="Polar residues" evidence="1">
    <location>
        <begin position="155"/>
        <end position="164"/>
    </location>
</feature>
<accession>A0A9W8CTM8</accession>
<dbReference type="Proteomes" id="UP001143981">
    <property type="component" value="Unassembled WGS sequence"/>
</dbReference>
<evidence type="ECO:0000313" key="3">
    <source>
        <dbReference type="Proteomes" id="UP001143981"/>
    </source>
</evidence>
<dbReference type="OrthoDB" id="6288785at2759"/>
<evidence type="ECO:0000256" key="1">
    <source>
        <dbReference type="SAM" id="MobiDB-lite"/>
    </source>
</evidence>
<dbReference type="AlphaFoldDB" id="A0A9W8CTM8"/>
<evidence type="ECO:0000313" key="2">
    <source>
        <dbReference type="EMBL" id="KAJ1725875.1"/>
    </source>
</evidence>
<feature type="region of interest" description="Disordered" evidence="1">
    <location>
        <begin position="92"/>
        <end position="323"/>
    </location>
</feature>
<feature type="compositionally biased region" description="Acidic residues" evidence="1">
    <location>
        <begin position="198"/>
        <end position="207"/>
    </location>
</feature>
<feature type="region of interest" description="Disordered" evidence="1">
    <location>
        <begin position="28"/>
        <end position="78"/>
    </location>
</feature>
<feature type="compositionally biased region" description="Basic residues" evidence="1">
    <location>
        <begin position="222"/>
        <end position="240"/>
    </location>
</feature>
<feature type="compositionally biased region" description="Acidic residues" evidence="1">
    <location>
        <begin position="44"/>
        <end position="56"/>
    </location>
</feature>
<protein>
    <submittedName>
        <fullName evidence="2">Uncharacterized protein</fullName>
    </submittedName>
</protein>
<feature type="compositionally biased region" description="Basic and acidic residues" evidence="1">
    <location>
        <begin position="514"/>
        <end position="528"/>
    </location>
</feature>
<feature type="non-terminal residue" evidence="2">
    <location>
        <position position="528"/>
    </location>
</feature>
<reference evidence="2" key="1">
    <citation type="submission" date="2022-07" db="EMBL/GenBank/DDBJ databases">
        <title>Phylogenomic reconstructions and comparative analyses of Kickxellomycotina fungi.</title>
        <authorList>
            <person name="Reynolds N.K."/>
            <person name="Stajich J.E."/>
            <person name="Barry K."/>
            <person name="Grigoriev I.V."/>
            <person name="Crous P."/>
            <person name="Smith M.E."/>
        </authorList>
    </citation>
    <scope>NUCLEOTIDE SEQUENCE</scope>
    <source>
        <strain evidence="2">BCRC 34381</strain>
    </source>
</reference>
<dbReference type="EMBL" id="JANBOI010001954">
    <property type="protein sequence ID" value="KAJ1725875.1"/>
    <property type="molecule type" value="Genomic_DNA"/>
</dbReference>
<sequence length="528" mass="56297">MYGGRSSESPDDIGASIAEMAAALGEDIPAIFGEKKDQTQEPSPVEEVDGEAEEDGNNATSSGDEEPPPLLLLTEQPLGLADAMHMSAADAVQSMADGAGSSVEASDAAGQGLAADNGGSGDGADSAQPARRGRDRLSGSALLLAEQAELQSRLGSSAETTMVSADTPAHGTKRKRDLAMRRRTTGLDELSHEAAAASEEEEEEASTADDLLARRERLRRQQERRRRRQTVAELKRRRSSWRGWVPSGTSSPLRPLASSPPHSPPQSPLLLPLSEKQMSTADPIDQSGHAVGSADNGVLAEHVATAASRAPADDGKANEPLPSLASLSLHTSTLATMYPPPSWARSMSASSSGAFERSHPRVCSDSSRSLPKRRRLTDYLTNILGIGPSGQAHDGELESTTNVESQREKADETHHAYPPRPTPIDLEWEHVDAESIPVDAELETNIGNSTILERADEAIRETRLDGADHIEGDGTLLVEPSQQPVTLYARMLVEVPQEPEEPAEAVQQPEEAPEEARLEDAHEELAAA</sequence>
<comment type="caution">
    <text evidence="2">The sequence shown here is derived from an EMBL/GenBank/DDBJ whole genome shotgun (WGS) entry which is preliminary data.</text>
</comment>
<proteinExistence type="predicted"/>
<feature type="region of interest" description="Disordered" evidence="1">
    <location>
        <begin position="497"/>
        <end position="528"/>
    </location>
</feature>
<feature type="compositionally biased region" description="Basic and acidic residues" evidence="1">
    <location>
        <begin position="177"/>
        <end position="192"/>
    </location>
</feature>
<keyword evidence="3" id="KW-1185">Reference proteome</keyword>
<feature type="compositionally biased region" description="Low complexity" evidence="1">
    <location>
        <begin position="138"/>
        <end position="154"/>
    </location>
</feature>
<organism evidence="2 3">
    <name type="scientific">Coemansia biformis</name>
    <dbReference type="NCBI Taxonomy" id="1286918"/>
    <lineage>
        <taxon>Eukaryota</taxon>
        <taxon>Fungi</taxon>
        <taxon>Fungi incertae sedis</taxon>
        <taxon>Zoopagomycota</taxon>
        <taxon>Kickxellomycotina</taxon>
        <taxon>Kickxellomycetes</taxon>
        <taxon>Kickxellales</taxon>
        <taxon>Kickxellaceae</taxon>
        <taxon>Coemansia</taxon>
    </lineage>
</organism>
<feature type="compositionally biased region" description="Basic and acidic residues" evidence="1">
    <location>
        <begin position="211"/>
        <end position="221"/>
    </location>
</feature>
<feature type="compositionally biased region" description="Low complexity" evidence="1">
    <location>
        <begin position="250"/>
        <end position="260"/>
    </location>
</feature>
<name>A0A9W8CTM8_9FUNG</name>